<sequence length="633" mass="72227">MSCKKNRSQKVSLDTRRNTKIVDYFPQVNKEQQDNSSVPQMKNGSRKSPHHVTNTQAQGPKDQAISQNKVLDITLDVPHRRNKQMKYQITCNERHTLSTALDTLRVVKKERETQQGKEMLVQGTEGIEGYLNLGMPLSCLPQNCHLGITFAQNKSKQNEKNQISGRHDKPSTDCVKFFIHAIGKTRKRIVKYRKLHKEGVKLCVYAFKGETIKEAVCKDGRFLSFLEIDDWRLILNLDSIVENTQCVDELEGKLFQVEVQQRRTPRAAATQSRDLATTQNYGVVTTQSCDLTTTQNPELEERNTSVSKGVSVALYPSLKREMTKIRESFKKKIKNRQGKKLYLAHKTYFGKLTKNATPVKMLKLLSHLSDSVGYLSWDNNGIRGCATCFVFRGLFVFTCRHVIQDIVGTGIEPSKWADIIGQCVRVTFGYEDSHETGDYFFVRPWFKISDETLDYAVLELEENGQPVPLGLYNGIGPVPLSGLIYIIGHPDGKLKLADGCAVIPQGQRVQRYQQHFPSQDSNECMQDFDEHMEYIHMFTQRSFEEMAPRTDVITYDTSFYFGSSGSPVFDSYGSLVAMHSAGFRNYYHSEFSSIIEFGPTMEAILHDIKQKHRAWYEGTCITQQEVEMVCDED</sequence>
<dbReference type="SUPFAM" id="SSF50494">
    <property type="entry name" value="Trypsin-like serine proteases"/>
    <property type="match status" value="1"/>
</dbReference>
<dbReference type="GO" id="GO:0006260">
    <property type="term" value="P:DNA replication"/>
    <property type="evidence" value="ECO:0007669"/>
    <property type="project" value="TreeGrafter"/>
</dbReference>
<dbReference type="GO" id="GO:0000785">
    <property type="term" value="C:chromatin"/>
    <property type="evidence" value="ECO:0007669"/>
    <property type="project" value="TreeGrafter"/>
</dbReference>
<accession>A0A6J2M548</accession>
<dbReference type="AlphaFoldDB" id="A0A6J2M548"/>
<dbReference type="Pfam" id="PF13365">
    <property type="entry name" value="Trypsin_2"/>
    <property type="match status" value="1"/>
</dbReference>
<dbReference type="PANTHER" id="PTHR14389">
    <property type="entry name" value="SI:CH1073-475A24.1"/>
    <property type="match status" value="1"/>
</dbReference>
<reference evidence="3" key="1">
    <citation type="submission" date="2025-08" db="UniProtKB">
        <authorList>
            <consortium name="RefSeq"/>
        </authorList>
    </citation>
    <scope>IDENTIFICATION</scope>
    <source>
        <tissue evidence="3">Muscle</tissue>
    </source>
</reference>
<dbReference type="Proteomes" id="UP000504628">
    <property type="component" value="Chromosome 6"/>
</dbReference>
<dbReference type="PANTHER" id="PTHR14389:SF14">
    <property type="entry name" value="SERINE PROTEASE FAM111A"/>
    <property type="match status" value="1"/>
</dbReference>
<keyword evidence="2" id="KW-1185">Reference proteome</keyword>
<evidence type="ECO:0000313" key="3">
    <source>
        <dbReference type="RefSeq" id="XP_028373390.1"/>
    </source>
</evidence>
<evidence type="ECO:0000256" key="1">
    <source>
        <dbReference type="SAM" id="MobiDB-lite"/>
    </source>
</evidence>
<feature type="compositionally biased region" description="Polar residues" evidence="1">
    <location>
        <begin position="51"/>
        <end position="62"/>
    </location>
</feature>
<dbReference type="GO" id="GO:0005634">
    <property type="term" value="C:nucleus"/>
    <property type="evidence" value="ECO:0007669"/>
    <property type="project" value="TreeGrafter"/>
</dbReference>
<dbReference type="OrthoDB" id="10025068at2759"/>
<feature type="region of interest" description="Disordered" evidence="1">
    <location>
        <begin position="1"/>
        <end position="62"/>
    </location>
</feature>
<feature type="compositionally biased region" description="Polar residues" evidence="1">
    <location>
        <begin position="34"/>
        <end position="43"/>
    </location>
</feature>
<protein>
    <submittedName>
        <fullName evidence="3">Protein FAM111A-like</fullName>
    </submittedName>
</protein>
<dbReference type="InterPro" id="IPR043504">
    <property type="entry name" value="Peptidase_S1_PA_chymotrypsin"/>
</dbReference>
<dbReference type="InterPro" id="IPR009003">
    <property type="entry name" value="Peptidase_S1_PA"/>
</dbReference>
<gene>
    <name evidence="3" type="primary">LOC114500806</name>
</gene>
<dbReference type="GeneID" id="114500806"/>
<name>A0A6J2M548_9CHIR</name>
<dbReference type="Gene3D" id="2.40.10.10">
    <property type="entry name" value="Trypsin-like serine proteases"/>
    <property type="match status" value="1"/>
</dbReference>
<proteinExistence type="predicted"/>
<dbReference type="KEGG" id="pdic:114500806"/>
<evidence type="ECO:0000313" key="2">
    <source>
        <dbReference type="Proteomes" id="UP000504628"/>
    </source>
</evidence>
<organism evidence="2 3">
    <name type="scientific">Phyllostomus discolor</name>
    <name type="common">pale spear-nosed bat</name>
    <dbReference type="NCBI Taxonomy" id="89673"/>
    <lineage>
        <taxon>Eukaryota</taxon>
        <taxon>Metazoa</taxon>
        <taxon>Chordata</taxon>
        <taxon>Craniata</taxon>
        <taxon>Vertebrata</taxon>
        <taxon>Euteleostomi</taxon>
        <taxon>Mammalia</taxon>
        <taxon>Eutheria</taxon>
        <taxon>Laurasiatheria</taxon>
        <taxon>Chiroptera</taxon>
        <taxon>Yangochiroptera</taxon>
        <taxon>Phyllostomidae</taxon>
        <taxon>Phyllostominae</taxon>
        <taxon>Phyllostomus</taxon>
    </lineage>
</organism>
<dbReference type="RefSeq" id="XP_028373390.1">
    <property type="nucleotide sequence ID" value="XM_028517589.2"/>
</dbReference>
<dbReference type="InParanoid" id="A0A6J2M548"/>